<evidence type="ECO:0000259" key="3">
    <source>
        <dbReference type="Pfam" id="PF17919"/>
    </source>
</evidence>
<evidence type="ECO:0000256" key="1">
    <source>
        <dbReference type="ARBA" id="ARBA00023268"/>
    </source>
</evidence>
<dbReference type="AlphaFoldDB" id="A0AAD9UWI2"/>
<dbReference type="Gene3D" id="3.10.10.10">
    <property type="entry name" value="HIV Type 1 Reverse Transcriptase, subunit A, domain 1"/>
    <property type="match status" value="1"/>
</dbReference>
<evidence type="ECO:0000313" key="4">
    <source>
        <dbReference type="EMBL" id="KAK2552155.1"/>
    </source>
</evidence>
<proteinExistence type="predicted"/>
<dbReference type="Pfam" id="PF00078">
    <property type="entry name" value="RVT_1"/>
    <property type="match status" value="1"/>
</dbReference>
<organism evidence="4 5">
    <name type="scientific">Acropora cervicornis</name>
    <name type="common">Staghorn coral</name>
    <dbReference type="NCBI Taxonomy" id="6130"/>
    <lineage>
        <taxon>Eukaryota</taxon>
        <taxon>Metazoa</taxon>
        <taxon>Cnidaria</taxon>
        <taxon>Anthozoa</taxon>
        <taxon>Hexacorallia</taxon>
        <taxon>Scleractinia</taxon>
        <taxon>Astrocoeniina</taxon>
        <taxon>Acroporidae</taxon>
        <taxon>Acropora</taxon>
    </lineage>
</organism>
<dbReference type="SUPFAM" id="SSF56672">
    <property type="entry name" value="DNA/RNA polymerases"/>
    <property type="match status" value="1"/>
</dbReference>
<protein>
    <submittedName>
        <fullName evidence="4">Retrovirus-related Pol polyprotein from transposon 412</fullName>
    </submittedName>
</protein>
<reference evidence="4" key="1">
    <citation type="journal article" date="2023" name="G3 (Bethesda)">
        <title>Whole genome assembly and annotation of the endangered Caribbean coral Acropora cervicornis.</title>
        <authorList>
            <person name="Selwyn J.D."/>
            <person name="Vollmer S.V."/>
        </authorList>
    </citation>
    <scope>NUCLEOTIDE SEQUENCE</scope>
    <source>
        <strain evidence="4">K2</strain>
    </source>
</reference>
<dbReference type="FunFam" id="3.30.70.270:FF:000020">
    <property type="entry name" value="Transposon Tf2-6 polyprotein-like Protein"/>
    <property type="match status" value="1"/>
</dbReference>
<comment type="caution">
    <text evidence="4">The sequence shown here is derived from an EMBL/GenBank/DDBJ whole genome shotgun (WGS) entry which is preliminary data.</text>
</comment>
<dbReference type="InterPro" id="IPR050951">
    <property type="entry name" value="Retrovirus_Pol_polyprotein"/>
</dbReference>
<keyword evidence="5" id="KW-1185">Reference proteome</keyword>
<dbReference type="InterPro" id="IPR041577">
    <property type="entry name" value="RT_RNaseH_2"/>
</dbReference>
<feature type="domain" description="Reverse transcriptase" evidence="2">
    <location>
        <begin position="217"/>
        <end position="288"/>
    </location>
</feature>
<reference evidence="4" key="2">
    <citation type="journal article" date="2023" name="Science">
        <title>Genomic signatures of disease resistance in endangered staghorn corals.</title>
        <authorList>
            <person name="Vollmer S.V."/>
            <person name="Selwyn J.D."/>
            <person name="Despard B.A."/>
            <person name="Roesel C.L."/>
        </authorList>
    </citation>
    <scope>NUCLEOTIDE SEQUENCE</scope>
    <source>
        <strain evidence="4">K2</strain>
    </source>
</reference>
<sequence>MDKVLDVLLKQQKSLEELTSSIRDLKQPRTQVEPLSGQWPGNFVVINTLTHVNNGQLHVRVPNITDEDVWLQPHTRKGILHEIRNVEDTKNKIDFERVSVNEEMVFVRESAKKEKQENPSVCPIDLSNVECTPEQKRKLENLFQKHASVFTKDENDLGYTETVKHKIPTIDQVPVAQPYRRIPPNQFQEAKDHIRKLLDNGIIQESQSPYAAPIVLVRKKDGSLRLCIDYRRLNAKTVRDQFPIPRIEESIDAIGNAKSSSTMDLASGFNQVAMDEEDRHKSAFTTPERLDRVFTRLREHGLKLKPEKCKFFQHKVTYVGHQISSDSITTDPDKTQAVSEWKPPTTVKELRSLLGFCSYYQRFAKDFARIAGPLHQLVNNCLHELKVEKKLNVSFMKRWNSECQTAFDALKTNLTHALLLGFADYSKPFIVETDASHVGLGAVLSQNQDGNMQVED</sequence>
<evidence type="ECO:0000259" key="2">
    <source>
        <dbReference type="Pfam" id="PF00078"/>
    </source>
</evidence>
<dbReference type="InterPro" id="IPR043502">
    <property type="entry name" value="DNA/RNA_pol_sf"/>
</dbReference>
<gene>
    <name evidence="4" type="ORF">P5673_026912</name>
</gene>
<dbReference type="GO" id="GO:0003824">
    <property type="term" value="F:catalytic activity"/>
    <property type="evidence" value="ECO:0007669"/>
    <property type="project" value="UniProtKB-KW"/>
</dbReference>
<dbReference type="PANTHER" id="PTHR37984">
    <property type="entry name" value="PROTEIN CBG26694"/>
    <property type="match status" value="1"/>
</dbReference>
<dbReference type="InterPro" id="IPR000477">
    <property type="entry name" value="RT_dom"/>
</dbReference>
<feature type="domain" description="Reverse transcriptase/retrotransposon-derived protein RNase H-like" evidence="3">
    <location>
        <begin position="399"/>
        <end position="451"/>
    </location>
</feature>
<dbReference type="EMBL" id="JARQWQ010000090">
    <property type="protein sequence ID" value="KAK2552155.1"/>
    <property type="molecule type" value="Genomic_DNA"/>
</dbReference>
<accession>A0AAD9UWI2</accession>
<dbReference type="InterPro" id="IPR043128">
    <property type="entry name" value="Rev_trsase/Diguanyl_cyclase"/>
</dbReference>
<dbReference type="PANTHER" id="PTHR37984:SF5">
    <property type="entry name" value="PROTEIN NYNRIN-LIKE"/>
    <property type="match status" value="1"/>
</dbReference>
<name>A0AAD9UWI2_ACRCE</name>
<evidence type="ECO:0000313" key="5">
    <source>
        <dbReference type="Proteomes" id="UP001249851"/>
    </source>
</evidence>
<dbReference type="FunFam" id="3.10.10.10:FF:000002">
    <property type="entry name" value="Retrovirus-related Pol polyprotein from transposon 17.6-like protein"/>
    <property type="match status" value="1"/>
</dbReference>
<dbReference type="Proteomes" id="UP001249851">
    <property type="component" value="Unassembled WGS sequence"/>
</dbReference>
<keyword evidence="1" id="KW-0511">Multifunctional enzyme</keyword>
<dbReference type="Gene3D" id="3.30.70.270">
    <property type="match status" value="3"/>
</dbReference>
<dbReference type="CDD" id="cd01647">
    <property type="entry name" value="RT_LTR"/>
    <property type="match status" value="1"/>
</dbReference>
<dbReference type="Pfam" id="PF17919">
    <property type="entry name" value="RT_RNaseH_2"/>
    <property type="match status" value="1"/>
</dbReference>